<sequence>MTVSSPISQTLLDALWDFHDPAASAERFRRAEADAAHDDDARAELQTQLARALGLQGSFDEGHAVLDDIDIQSPSGRVRARAALERGRLYRSAGEQEQAVPLFTLAAREAASAGAQFIALDALHMLAVSDSGHEEEWTIEGLLVLDKATDDRTRRWGVALHNNLAWYLHDSGRPEEALGEFELALTVATDVGTPEQRFIGRWGVARCLRTLGRRDEALAIQQELAAERPDEKFVQAELAQLAEVDDHQR</sequence>
<evidence type="ECO:0000313" key="3">
    <source>
        <dbReference type="Proteomes" id="UP000198701"/>
    </source>
</evidence>
<evidence type="ECO:0000259" key="1">
    <source>
        <dbReference type="Pfam" id="PF12688"/>
    </source>
</evidence>
<dbReference type="STRING" id="386301.SAMN05216282_11048"/>
<keyword evidence="3" id="KW-1185">Reference proteome</keyword>
<feature type="domain" description="Tetratrico peptide repeat group 5" evidence="1">
    <location>
        <begin position="81"/>
        <end position="185"/>
    </location>
</feature>
<dbReference type="Pfam" id="PF12688">
    <property type="entry name" value="TPR_5"/>
    <property type="match status" value="1"/>
</dbReference>
<dbReference type="Proteomes" id="UP000198701">
    <property type="component" value="Unassembled WGS sequence"/>
</dbReference>
<dbReference type="RefSeq" id="WP_134575117.1">
    <property type="nucleotide sequence ID" value="NZ_FNFU01000010.1"/>
</dbReference>
<accession>A0A1G9DUW5</accession>
<dbReference type="AlphaFoldDB" id="A0A1G9DUW5"/>
<dbReference type="EMBL" id="FNFU01000010">
    <property type="protein sequence ID" value="SDK67667.1"/>
    <property type="molecule type" value="Genomic_DNA"/>
</dbReference>
<evidence type="ECO:0000313" key="2">
    <source>
        <dbReference type="EMBL" id="SDK67667.1"/>
    </source>
</evidence>
<dbReference type="InterPro" id="IPR011990">
    <property type="entry name" value="TPR-like_helical_dom_sf"/>
</dbReference>
<protein>
    <submittedName>
        <fullName evidence="2">Tetratrico peptide repeat-containing protein</fullName>
    </submittedName>
</protein>
<name>A0A1G9DUW5_9MICO</name>
<organism evidence="2 3">
    <name type="scientific">Cryobacterium psychrotolerans</name>
    <dbReference type="NCBI Taxonomy" id="386301"/>
    <lineage>
        <taxon>Bacteria</taxon>
        <taxon>Bacillati</taxon>
        <taxon>Actinomycetota</taxon>
        <taxon>Actinomycetes</taxon>
        <taxon>Micrococcales</taxon>
        <taxon>Microbacteriaceae</taxon>
        <taxon>Cryobacterium</taxon>
    </lineage>
</organism>
<dbReference type="SUPFAM" id="SSF48452">
    <property type="entry name" value="TPR-like"/>
    <property type="match status" value="1"/>
</dbReference>
<dbReference type="OrthoDB" id="3777470at2"/>
<proteinExistence type="predicted"/>
<gene>
    <name evidence="2" type="ORF">SAMN05216282_11048</name>
</gene>
<reference evidence="2 3" key="1">
    <citation type="submission" date="2016-10" db="EMBL/GenBank/DDBJ databases">
        <authorList>
            <person name="de Groot N.N."/>
        </authorList>
    </citation>
    <scope>NUCLEOTIDE SEQUENCE [LARGE SCALE GENOMIC DNA]</scope>
    <source>
        <strain evidence="2 3">CGMCC 1.5382</strain>
    </source>
</reference>
<dbReference type="InterPro" id="IPR041656">
    <property type="entry name" value="TPR_5"/>
</dbReference>
<dbReference type="Gene3D" id="1.25.40.10">
    <property type="entry name" value="Tetratricopeptide repeat domain"/>
    <property type="match status" value="1"/>
</dbReference>